<feature type="domain" description="HemY N-terminal" evidence="11">
    <location>
        <begin position="26"/>
        <end position="130"/>
    </location>
</feature>
<comment type="subcellular location">
    <subcellularLocation>
        <location evidence="2">Cell inner membrane</location>
        <topology evidence="2">Multi-pass membrane protein</topology>
    </subcellularLocation>
</comment>
<dbReference type="InterPro" id="IPR005254">
    <property type="entry name" value="Heme_biosyn_assoc_TPR_pro"/>
</dbReference>
<organism evidence="12 13">
    <name type="scientific">Nitrogeniibacter mangrovi</name>
    <dbReference type="NCBI Taxonomy" id="2016596"/>
    <lineage>
        <taxon>Bacteria</taxon>
        <taxon>Pseudomonadati</taxon>
        <taxon>Pseudomonadota</taxon>
        <taxon>Betaproteobacteria</taxon>
        <taxon>Rhodocyclales</taxon>
        <taxon>Zoogloeaceae</taxon>
        <taxon>Nitrogeniibacter</taxon>
    </lineage>
</organism>
<evidence type="ECO:0000256" key="4">
    <source>
        <dbReference type="ARBA" id="ARBA00022475"/>
    </source>
</evidence>
<feature type="transmembrane region" description="Helical" evidence="10">
    <location>
        <begin position="44"/>
        <end position="66"/>
    </location>
</feature>
<dbReference type="Proteomes" id="UP000501991">
    <property type="component" value="Chromosome"/>
</dbReference>
<dbReference type="InterPro" id="IPR010817">
    <property type="entry name" value="HemY_N"/>
</dbReference>
<evidence type="ECO:0000256" key="8">
    <source>
        <dbReference type="ARBA" id="ARBA00023136"/>
    </source>
</evidence>
<sequence>MRGLLWLIALFALAVGVAMLASVNDGYALLVLPPYRAQVSLNFLVLAILAVVLAVYFLVGVISRALRLPGKVVAYRDRRRRERAAESLRDAVRLQLEGRYSQALKMARKSWGAGDPSGVSALVAARAAHALRDDQRYREWIGHAAERDDKILTARLMTEAEMAVEGRRFDEAARCVDAMKTNDNRPVATLQLALQIAEAKDDWKAVVKIARQLRKHHLLADEQARPLVRRAHVASMRALDGQGEAIVAYWNGMPAEEQNDPSLVEKVVPLMVANGQGATVRRVLESQLDAQWDSRLARLYGECGDHEPVSAIARAEKWLQAHPKDSGLLYALGRLCVAAELWGKAQSYLEASVSAAPSVDAHLTLAQLSERFERPQVAQDHYRRAAQLTAHAAGGQLALPATEGETA</sequence>
<dbReference type="EMBL" id="CP048836">
    <property type="protein sequence ID" value="QID17142.1"/>
    <property type="molecule type" value="Genomic_DNA"/>
</dbReference>
<evidence type="ECO:0000256" key="6">
    <source>
        <dbReference type="ARBA" id="ARBA00022692"/>
    </source>
</evidence>
<dbReference type="AlphaFoldDB" id="A0A6C1B0L5"/>
<dbReference type="SUPFAM" id="SSF48452">
    <property type="entry name" value="TPR-like"/>
    <property type="match status" value="1"/>
</dbReference>
<name>A0A6C1B0L5_9RHOO</name>
<reference evidence="12 13" key="1">
    <citation type="submission" date="2020-02" db="EMBL/GenBank/DDBJ databases">
        <title>Nitrogenibacter mangrovi gen. nov., sp. nov. isolated from mangrove sediment, a denitrifying betaproteobacterium.</title>
        <authorList>
            <person name="Liao H."/>
            <person name="Tian Y."/>
        </authorList>
    </citation>
    <scope>NUCLEOTIDE SEQUENCE [LARGE SCALE GENOMIC DNA]</scope>
    <source>
        <strain evidence="12 13">M9-3-2</strain>
    </source>
</reference>
<comment type="function">
    <text evidence="1">Involved in a late step of protoheme IX synthesis.</text>
</comment>
<keyword evidence="4" id="KW-1003">Cell membrane</keyword>
<keyword evidence="7 10" id="KW-1133">Transmembrane helix</keyword>
<proteinExistence type="predicted"/>
<keyword evidence="8 10" id="KW-0472">Membrane</keyword>
<keyword evidence="5" id="KW-0997">Cell inner membrane</keyword>
<dbReference type="NCBIfam" id="TIGR00540">
    <property type="entry name" value="TPR_hemY_coli"/>
    <property type="match status" value="1"/>
</dbReference>
<keyword evidence="9" id="KW-0627">Porphyrin biosynthesis</keyword>
<dbReference type="Pfam" id="PF07219">
    <property type="entry name" value="HemY_N"/>
    <property type="match status" value="1"/>
</dbReference>
<comment type="pathway">
    <text evidence="3">Porphyrin-containing compound metabolism; protoheme biosynthesis.</text>
</comment>
<keyword evidence="6 10" id="KW-0812">Transmembrane</keyword>
<evidence type="ECO:0000256" key="5">
    <source>
        <dbReference type="ARBA" id="ARBA00022519"/>
    </source>
</evidence>
<evidence type="ECO:0000313" key="12">
    <source>
        <dbReference type="EMBL" id="QID17142.1"/>
    </source>
</evidence>
<gene>
    <name evidence="12" type="ORF">G3580_05480</name>
</gene>
<evidence type="ECO:0000256" key="1">
    <source>
        <dbReference type="ARBA" id="ARBA00002962"/>
    </source>
</evidence>
<protein>
    <submittedName>
        <fullName evidence="12">Heme biosynthesis protein HemY</fullName>
    </submittedName>
</protein>
<evidence type="ECO:0000256" key="10">
    <source>
        <dbReference type="SAM" id="Phobius"/>
    </source>
</evidence>
<dbReference type="KEGG" id="azq:G3580_05480"/>
<evidence type="ECO:0000256" key="2">
    <source>
        <dbReference type="ARBA" id="ARBA00004429"/>
    </source>
</evidence>
<accession>A0A6C1B0L5</accession>
<dbReference type="InterPro" id="IPR011990">
    <property type="entry name" value="TPR-like_helical_dom_sf"/>
</dbReference>
<dbReference type="GO" id="GO:0006779">
    <property type="term" value="P:porphyrin-containing compound biosynthetic process"/>
    <property type="evidence" value="ECO:0007669"/>
    <property type="project" value="UniProtKB-KW"/>
</dbReference>
<evidence type="ECO:0000256" key="7">
    <source>
        <dbReference type="ARBA" id="ARBA00022989"/>
    </source>
</evidence>
<dbReference type="UniPathway" id="UPA00252"/>
<dbReference type="Gene3D" id="1.25.40.10">
    <property type="entry name" value="Tetratricopeptide repeat domain"/>
    <property type="match status" value="1"/>
</dbReference>
<keyword evidence="13" id="KW-1185">Reference proteome</keyword>
<evidence type="ECO:0000259" key="11">
    <source>
        <dbReference type="Pfam" id="PF07219"/>
    </source>
</evidence>
<evidence type="ECO:0000256" key="3">
    <source>
        <dbReference type="ARBA" id="ARBA00004744"/>
    </source>
</evidence>
<dbReference type="GO" id="GO:0042168">
    <property type="term" value="P:heme metabolic process"/>
    <property type="evidence" value="ECO:0007669"/>
    <property type="project" value="InterPro"/>
</dbReference>
<dbReference type="GO" id="GO:0005886">
    <property type="term" value="C:plasma membrane"/>
    <property type="evidence" value="ECO:0007669"/>
    <property type="project" value="UniProtKB-SubCell"/>
</dbReference>
<evidence type="ECO:0000256" key="9">
    <source>
        <dbReference type="ARBA" id="ARBA00023244"/>
    </source>
</evidence>
<evidence type="ECO:0000313" key="13">
    <source>
        <dbReference type="Proteomes" id="UP000501991"/>
    </source>
</evidence>